<dbReference type="GO" id="GO:0016706">
    <property type="term" value="F:2-oxoglutarate-dependent dioxygenase activity"/>
    <property type="evidence" value="ECO:0007669"/>
    <property type="project" value="TreeGrafter"/>
</dbReference>
<evidence type="ECO:0000256" key="7">
    <source>
        <dbReference type="SAM" id="MobiDB-lite"/>
    </source>
</evidence>
<gene>
    <name evidence="9" type="ORF">N7537_011811</name>
</gene>
<dbReference type="RefSeq" id="XP_056748152.1">
    <property type="nucleotide sequence ID" value="XM_056902865.1"/>
</dbReference>
<dbReference type="InterPro" id="IPR003819">
    <property type="entry name" value="TauD/TfdA-like"/>
</dbReference>
<comment type="caution">
    <text evidence="9">The sequence shown here is derived from an EMBL/GenBank/DDBJ whole genome shotgun (WGS) entry which is preliminary data.</text>
</comment>
<dbReference type="EMBL" id="JAQJAE010000006">
    <property type="protein sequence ID" value="KAJ5589133.1"/>
    <property type="molecule type" value="Genomic_DNA"/>
</dbReference>
<evidence type="ECO:0000313" key="9">
    <source>
        <dbReference type="EMBL" id="KAJ5589133.1"/>
    </source>
</evidence>
<evidence type="ECO:0000256" key="6">
    <source>
        <dbReference type="ARBA" id="ARBA00023004"/>
    </source>
</evidence>
<dbReference type="FunFam" id="3.60.130.10:FF:000003">
    <property type="entry name" value="Alpha-ketoglutarate-dependent taurine dioxygenase"/>
    <property type="match status" value="1"/>
</dbReference>
<feature type="region of interest" description="Disordered" evidence="7">
    <location>
        <begin position="1"/>
        <end position="25"/>
    </location>
</feature>
<keyword evidence="3" id="KW-0479">Metal-binding</keyword>
<accession>A0AAD6DMI2</accession>
<dbReference type="Pfam" id="PF02668">
    <property type="entry name" value="TauD"/>
    <property type="match status" value="1"/>
</dbReference>
<keyword evidence="10" id="KW-1185">Reference proteome</keyword>
<keyword evidence="6" id="KW-0408">Iron</keyword>
<proteinExistence type="inferred from homology"/>
<dbReference type="SUPFAM" id="SSF51197">
    <property type="entry name" value="Clavaminate synthase-like"/>
    <property type="match status" value="1"/>
</dbReference>
<dbReference type="InterPro" id="IPR051323">
    <property type="entry name" value="AtsK-like"/>
</dbReference>
<evidence type="ECO:0000256" key="1">
    <source>
        <dbReference type="ARBA" id="ARBA00001954"/>
    </source>
</evidence>
<evidence type="ECO:0000256" key="4">
    <source>
        <dbReference type="ARBA" id="ARBA00022964"/>
    </source>
</evidence>
<reference evidence="9" key="2">
    <citation type="submission" date="2023-01" db="EMBL/GenBank/DDBJ databases">
        <authorList>
            <person name="Petersen C."/>
        </authorList>
    </citation>
    <scope>NUCLEOTIDE SEQUENCE</scope>
    <source>
        <strain evidence="9">IBT 12815</strain>
    </source>
</reference>
<feature type="domain" description="TauD/TfdA-like" evidence="8">
    <location>
        <begin position="85"/>
        <end position="355"/>
    </location>
</feature>
<dbReference type="GO" id="GO:0005737">
    <property type="term" value="C:cytoplasm"/>
    <property type="evidence" value="ECO:0007669"/>
    <property type="project" value="TreeGrafter"/>
</dbReference>
<name>A0AAD6DMI2_9EURO</name>
<evidence type="ECO:0000256" key="2">
    <source>
        <dbReference type="ARBA" id="ARBA00005896"/>
    </source>
</evidence>
<evidence type="ECO:0000313" key="10">
    <source>
        <dbReference type="Proteomes" id="UP001213799"/>
    </source>
</evidence>
<organism evidence="9 10">
    <name type="scientific">Penicillium hordei</name>
    <dbReference type="NCBI Taxonomy" id="40994"/>
    <lineage>
        <taxon>Eukaryota</taxon>
        <taxon>Fungi</taxon>
        <taxon>Dikarya</taxon>
        <taxon>Ascomycota</taxon>
        <taxon>Pezizomycotina</taxon>
        <taxon>Eurotiomycetes</taxon>
        <taxon>Eurotiomycetidae</taxon>
        <taxon>Eurotiales</taxon>
        <taxon>Aspergillaceae</taxon>
        <taxon>Penicillium</taxon>
    </lineage>
</organism>
<dbReference type="GO" id="GO:0046872">
    <property type="term" value="F:metal ion binding"/>
    <property type="evidence" value="ECO:0007669"/>
    <property type="project" value="UniProtKB-KW"/>
</dbReference>
<comment type="cofactor">
    <cofactor evidence="1">
        <name>Fe(2+)</name>
        <dbReference type="ChEBI" id="CHEBI:29033"/>
    </cofactor>
</comment>
<sequence length="371" mass="42132">MSSTHVQQSPLQPKTGNLLPGPREFNHEVEINGNEKWPSASYPHYLPTWSHEQKYPPLQPFEHRDPGLDADPKLFNLLSTHCTLEHLTPTIGTKVHGSLQIRGLSAAAKNDLALLVAQRKVVIFCNQDFADLPIPDALAWGSHFGRHHIHPTNGSPDKYPEIQIAHRGAGDSSFEGFFEGRTSSVAWHSDVTYEQQPPGTTIMYNLEIPESGGDTLFSDQAEAYRRLSPVFQQRLHGLQVVHSAVQQGEYNRKKGGILRREPIETVHPLVRTHPVTGEKALFVNKQFSRHIVGMKREESDMLLNFLYQHTLSGADFQLRLHWEPRMVVLWDNRSTAHSAIFDWASQERRHLARITPQAERPFETPFESVSH</sequence>
<protein>
    <recommendedName>
        <fullName evidence="8">TauD/TfdA-like domain-containing protein</fullName>
    </recommendedName>
</protein>
<reference evidence="9" key="1">
    <citation type="journal article" date="2023" name="IMA Fungus">
        <title>Comparative genomic study of the Penicillium genus elucidates a diverse pangenome and 15 lateral gene transfer events.</title>
        <authorList>
            <person name="Petersen C."/>
            <person name="Sorensen T."/>
            <person name="Nielsen M.R."/>
            <person name="Sondergaard T.E."/>
            <person name="Sorensen J.L."/>
            <person name="Fitzpatrick D.A."/>
            <person name="Frisvad J.C."/>
            <person name="Nielsen K.L."/>
        </authorList>
    </citation>
    <scope>NUCLEOTIDE SEQUENCE</scope>
    <source>
        <strain evidence="9">IBT 12815</strain>
    </source>
</reference>
<dbReference type="PANTHER" id="PTHR30468">
    <property type="entry name" value="ALPHA-KETOGLUTARATE-DEPENDENT SULFONATE DIOXYGENASE"/>
    <property type="match status" value="1"/>
</dbReference>
<feature type="compositionally biased region" description="Polar residues" evidence="7">
    <location>
        <begin position="1"/>
        <end position="15"/>
    </location>
</feature>
<dbReference type="AlphaFoldDB" id="A0AAD6DMI2"/>
<keyword evidence="4" id="KW-0223">Dioxygenase</keyword>
<evidence type="ECO:0000256" key="5">
    <source>
        <dbReference type="ARBA" id="ARBA00023002"/>
    </source>
</evidence>
<dbReference type="InterPro" id="IPR042098">
    <property type="entry name" value="TauD-like_sf"/>
</dbReference>
<evidence type="ECO:0000259" key="8">
    <source>
        <dbReference type="Pfam" id="PF02668"/>
    </source>
</evidence>
<evidence type="ECO:0000256" key="3">
    <source>
        <dbReference type="ARBA" id="ARBA00022723"/>
    </source>
</evidence>
<dbReference type="PANTHER" id="PTHR30468:SF1">
    <property type="entry name" value="ALPHA-KETOGLUTARATE-DEPENDENT SULFONATE DIOXYGENASE"/>
    <property type="match status" value="1"/>
</dbReference>
<keyword evidence="5" id="KW-0560">Oxidoreductase</keyword>
<dbReference type="GeneID" id="81593107"/>
<dbReference type="Gene3D" id="3.60.130.10">
    <property type="entry name" value="Clavaminate synthase-like"/>
    <property type="match status" value="1"/>
</dbReference>
<comment type="similarity">
    <text evidence="2">Belongs to the TfdA dioxygenase family.</text>
</comment>
<dbReference type="Proteomes" id="UP001213799">
    <property type="component" value="Unassembled WGS sequence"/>
</dbReference>